<proteinExistence type="predicted"/>
<reference evidence="4" key="1">
    <citation type="submission" date="2023-10" db="EMBL/GenBank/DDBJ databases">
        <authorList>
            <person name="Chen Y."/>
            <person name="Shah S."/>
            <person name="Dougan E. K."/>
            <person name="Thang M."/>
            <person name="Chan C."/>
        </authorList>
    </citation>
    <scope>NUCLEOTIDE SEQUENCE [LARGE SCALE GENOMIC DNA]</scope>
</reference>
<keyword evidence="2" id="KW-1133">Transmembrane helix</keyword>
<accession>A0ABN9W493</accession>
<dbReference type="EMBL" id="CAUYUJ010018134">
    <property type="protein sequence ID" value="CAK0880921.1"/>
    <property type="molecule type" value="Genomic_DNA"/>
</dbReference>
<keyword evidence="5" id="KW-1185">Reference proteome</keyword>
<evidence type="ECO:0008006" key="6">
    <source>
        <dbReference type="Google" id="ProtNLM"/>
    </source>
</evidence>
<feature type="transmembrane region" description="Helical" evidence="2">
    <location>
        <begin position="58"/>
        <end position="78"/>
    </location>
</feature>
<protein>
    <recommendedName>
        <fullName evidence="6">Polycystin cation channel PKD1/PKD2 domain-containing protein</fullName>
    </recommendedName>
</protein>
<organism evidence="4 5">
    <name type="scientific">Prorocentrum cordatum</name>
    <dbReference type="NCBI Taxonomy" id="2364126"/>
    <lineage>
        <taxon>Eukaryota</taxon>
        <taxon>Sar</taxon>
        <taxon>Alveolata</taxon>
        <taxon>Dinophyceae</taxon>
        <taxon>Prorocentrales</taxon>
        <taxon>Prorocentraceae</taxon>
        <taxon>Prorocentrum</taxon>
    </lineage>
</organism>
<feature type="region of interest" description="Disordered" evidence="1">
    <location>
        <begin position="294"/>
        <end position="343"/>
    </location>
</feature>
<feature type="signal peptide" evidence="3">
    <location>
        <begin position="1"/>
        <end position="18"/>
    </location>
</feature>
<dbReference type="Proteomes" id="UP001189429">
    <property type="component" value="Unassembled WGS sequence"/>
</dbReference>
<evidence type="ECO:0000256" key="3">
    <source>
        <dbReference type="SAM" id="SignalP"/>
    </source>
</evidence>
<name>A0ABN9W493_9DINO</name>
<evidence type="ECO:0000313" key="5">
    <source>
        <dbReference type="Proteomes" id="UP001189429"/>
    </source>
</evidence>
<evidence type="ECO:0000313" key="4">
    <source>
        <dbReference type="EMBL" id="CAK0880921.1"/>
    </source>
</evidence>
<feature type="chain" id="PRO_5047009102" description="Polycystin cation channel PKD1/PKD2 domain-containing protein" evidence="3">
    <location>
        <begin position="19"/>
        <end position="343"/>
    </location>
</feature>
<keyword evidence="2" id="KW-0812">Transmembrane</keyword>
<keyword evidence="3" id="KW-0732">Signal</keyword>
<comment type="caution">
    <text evidence="4">The sequence shown here is derived from an EMBL/GenBank/DDBJ whole genome shotgun (WGS) entry which is preliminary data.</text>
</comment>
<sequence>MMSVILVGLIMFAWMSFGERFRPCSSFGGAVVYCLDYLFGRFEFGPLYKADAVMASLFFYQYLLVCYVVFSNTLFAIIDRYFVTNDPPHVSLKRKLKPFFGRLLRFIEWDNDHTMVQDPQVKMEEGPPSRAKRVRDFAQRIALIRETGNVNAEGPMPSNKKAKGLPEVCDVDERMQQVLSWSRDEARKTVNAWSMMALEKEACKNEDVFIETVMRGKGGSREGIEAEELNARKDMEDAFRHIRYAREVHETMAQRDQRTLAQYITALEQSIQEEMVQESALRHEVVYLRGEAEKMASAPEETLDTASAAEDAPSQQQLEEGPDGDVQDPQRDGGESEDSYDNW</sequence>
<gene>
    <name evidence="4" type="ORF">PCOR1329_LOCUS63932</name>
</gene>
<evidence type="ECO:0000256" key="1">
    <source>
        <dbReference type="SAM" id="MobiDB-lite"/>
    </source>
</evidence>
<keyword evidence="2" id="KW-0472">Membrane</keyword>
<evidence type="ECO:0000256" key="2">
    <source>
        <dbReference type="SAM" id="Phobius"/>
    </source>
</evidence>